<feature type="transmembrane region" description="Helical" evidence="1">
    <location>
        <begin position="12"/>
        <end position="33"/>
    </location>
</feature>
<name>A0A8J8MNH6_9FIRM</name>
<dbReference type="EMBL" id="CP058649">
    <property type="protein sequence ID" value="QUI24975.1"/>
    <property type="molecule type" value="Genomic_DNA"/>
</dbReference>
<dbReference type="RefSeq" id="WP_212695674.1">
    <property type="nucleotide sequence ID" value="NZ_CP058649.1"/>
</dbReference>
<keyword evidence="3" id="KW-1185">Reference proteome</keyword>
<keyword evidence="1" id="KW-0472">Membrane</keyword>
<protein>
    <submittedName>
        <fullName evidence="2">DUF4330 domain-containing protein</fullName>
    </submittedName>
</protein>
<sequence>MKIINEKGKLFGLINILDLITIVLIVAVVFGAYTKFFKGGTNLSIISSNRTKEMEFVVRLSPNYEAYFSQLAVGDKIAEKKRYLDAEITQVDIVDAYRSVTDENGTVHKKKHPFFKVALVTIKGTVSDKDPIYKLGDQEIRVGTPHWVTTQLCNISGHVYQIKE</sequence>
<dbReference type="KEGG" id="vpy:HZI73_22965"/>
<reference evidence="2" key="1">
    <citation type="submission" date="2020-07" db="EMBL/GenBank/DDBJ databases">
        <title>Vallitalea pronyensis genome.</title>
        <authorList>
            <person name="Postec A."/>
        </authorList>
    </citation>
    <scope>NUCLEOTIDE SEQUENCE</scope>
    <source>
        <strain evidence="2">FatNI3</strain>
    </source>
</reference>
<dbReference type="InterPro" id="IPR025480">
    <property type="entry name" value="DUF4330"/>
</dbReference>
<dbReference type="Proteomes" id="UP000683246">
    <property type="component" value="Chromosome"/>
</dbReference>
<keyword evidence="1" id="KW-0812">Transmembrane</keyword>
<evidence type="ECO:0000313" key="2">
    <source>
        <dbReference type="EMBL" id="QUI24975.1"/>
    </source>
</evidence>
<proteinExistence type="predicted"/>
<evidence type="ECO:0000313" key="3">
    <source>
        <dbReference type="Proteomes" id="UP000683246"/>
    </source>
</evidence>
<dbReference type="Pfam" id="PF14221">
    <property type="entry name" value="DUF4330"/>
    <property type="match status" value="1"/>
</dbReference>
<evidence type="ECO:0000256" key="1">
    <source>
        <dbReference type="SAM" id="Phobius"/>
    </source>
</evidence>
<organism evidence="2 3">
    <name type="scientific">Vallitalea pronyensis</name>
    <dbReference type="NCBI Taxonomy" id="1348613"/>
    <lineage>
        <taxon>Bacteria</taxon>
        <taxon>Bacillati</taxon>
        <taxon>Bacillota</taxon>
        <taxon>Clostridia</taxon>
        <taxon>Lachnospirales</taxon>
        <taxon>Vallitaleaceae</taxon>
        <taxon>Vallitalea</taxon>
    </lineage>
</organism>
<dbReference type="AlphaFoldDB" id="A0A8J8MNH6"/>
<gene>
    <name evidence="2" type="ORF">HZI73_22965</name>
</gene>
<keyword evidence="1" id="KW-1133">Transmembrane helix</keyword>
<accession>A0A8J8MNH6</accession>